<dbReference type="Proteomes" id="UP000469670">
    <property type="component" value="Unassembled WGS sequence"/>
</dbReference>
<evidence type="ECO:0000313" key="1">
    <source>
        <dbReference type="EMBL" id="NEC21616.1"/>
    </source>
</evidence>
<dbReference type="AlphaFoldDB" id="A0A7K3S281"/>
<dbReference type="RefSeq" id="WP_164205836.1">
    <property type="nucleotide sequence ID" value="NZ_JAAGMP010001139.1"/>
</dbReference>
<protein>
    <recommendedName>
        <fullName evidence="3">DUF3558 domain-containing protein</fullName>
    </recommendedName>
</protein>
<organism evidence="1 2">
    <name type="scientific">Streptomyces parvus</name>
    <dbReference type="NCBI Taxonomy" id="66428"/>
    <lineage>
        <taxon>Bacteria</taxon>
        <taxon>Bacillati</taxon>
        <taxon>Actinomycetota</taxon>
        <taxon>Actinomycetes</taxon>
        <taxon>Kitasatosporales</taxon>
        <taxon>Streptomycetaceae</taxon>
        <taxon>Streptomyces</taxon>
    </lineage>
</organism>
<name>A0A7K3S281_9ACTN</name>
<evidence type="ECO:0000313" key="2">
    <source>
        <dbReference type="Proteomes" id="UP000469670"/>
    </source>
</evidence>
<sequence length="210" mass="21838">MGASSGATSSWISDRRALVVGLGVLIVAGTGAALLLPDQKPQVAVPDRVCQGTVPGKQVAALLPNTGDPFEEVRSTNFVADASKGLGACELSGGGQDLAISYRRIQAPEFTTETVARKSTEPGNTPISLGPATGYIGRYKAALFVPCPYKEGRNDLLEVSVEVGSASEIKDRTAREEVSELTADTARAVAREVVRCKGAAELPDIAPESP</sequence>
<gene>
    <name evidence="1" type="ORF">G3I50_25735</name>
</gene>
<proteinExistence type="predicted"/>
<comment type="caution">
    <text evidence="1">The sequence shown here is derived from an EMBL/GenBank/DDBJ whole genome shotgun (WGS) entry which is preliminary data.</text>
</comment>
<accession>A0A7K3S281</accession>
<dbReference type="EMBL" id="JAAGMP010001139">
    <property type="protein sequence ID" value="NEC21616.1"/>
    <property type="molecule type" value="Genomic_DNA"/>
</dbReference>
<reference evidence="1 2" key="1">
    <citation type="submission" date="2020-01" db="EMBL/GenBank/DDBJ databases">
        <title>Insect and environment-associated Actinomycetes.</title>
        <authorList>
            <person name="Currrie C."/>
            <person name="Chevrette M."/>
            <person name="Carlson C."/>
            <person name="Stubbendieck R."/>
            <person name="Wendt-Pienkowski E."/>
        </authorList>
    </citation>
    <scope>NUCLEOTIDE SEQUENCE [LARGE SCALE GENOMIC DNA]</scope>
    <source>
        <strain evidence="1 2">SID7590</strain>
    </source>
</reference>
<evidence type="ECO:0008006" key="3">
    <source>
        <dbReference type="Google" id="ProtNLM"/>
    </source>
</evidence>